<organism evidence="1 2">
    <name type="scientific">Dryococelus australis</name>
    <dbReference type="NCBI Taxonomy" id="614101"/>
    <lineage>
        <taxon>Eukaryota</taxon>
        <taxon>Metazoa</taxon>
        <taxon>Ecdysozoa</taxon>
        <taxon>Arthropoda</taxon>
        <taxon>Hexapoda</taxon>
        <taxon>Insecta</taxon>
        <taxon>Pterygota</taxon>
        <taxon>Neoptera</taxon>
        <taxon>Polyneoptera</taxon>
        <taxon>Phasmatodea</taxon>
        <taxon>Verophasmatodea</taxon>
        <taxon>Anareolatae</taxon>
        <taxon>Phasmatidae</taxon>
        <taxon>Eurycanthinae</taxon>
        <taxon>Dryococelus</taxon>
    </lineage>
</organism>
<comment type="caution">
    <text evidence="1">The sequence shown here is derived from an EMBL/GenBank/DDBJ whole genome shotgun (WGS) entry which is preliminary data.</text>
</comment>
<gene>
    <name evidence="1" type="ORF">PR048_005803</name>
</gene>
<keyword evidence="2" id="KW-1185">Reference proteome</keyword>
<reference evidence="1 2" key="1">
    <citation type="submission" date="2023-02" db="EMBL/GenBank/DDBJ databases">
        <title>LHISI_Scaffold_Assembly.</title>
        <authorList>
            <person name="Stuart O.P."/>
            <person name="Cleave R."/>
            <person name="Magrath M.J.L."/>
            <person name="Mikheyev A.S."/>
        </authorList>
    </citation>
    <scope>NUCLEOTIDE SEQUENCE [LARGE SCALE GENOMIC DNA]</scope>
    <source>
        <strain evidence="1">Daus_M_001</strain>
        <tissue evidence="1">Leg muscle</tissue>
    </source>
</reference>
<proteinExistence type="predicted"/>
<dbReference type="Proteomes" id="UP001159363">
    <property type="component" value="Chromosome 2"/>
</dbReference>
<evidence type="ECO:0000313" key="2">
    <source>
        <dbReference type="Proteomes" id="UP001159363"/>
    </source>
</evidence>
<sequence>MPTCENPVTRPRIEPGSPWWEASTHTHTSAAVIPSLVDAVVYAHDPATQDSKISWLENFSRFPTISDHNLLGTLALNVMVSPLSGFTAAVTYARLRNFTSTLGHLTDAIYDYDLAVDETYLHYTWQREGSACTVNYVTRRMMAPRANESDCNDTQRRFASVECTPKHYSSDRVATRLENLENREKNPTKERCVGYLFRRRCRVRQLLSGGPLSRTWSTGTSRRTGRGMSPEFWPALAATAHSSPLIRTATHRHSQLQSAALPCANEIISPRGRRKLRGHFPPSQSCGSSIFCWRDLDRARCLSPSPASNYEQSGGALPPRRAGTFGGYSPGITRHAAAIRRRCVRSVQQLLTFQLPPSITLELTFHQTQHLQRSGVRAPVQESQPSVTQ</sequence>
<name>A0ABQ9I975_9NEOP</name>
<evidence type="ECO:0000313" key="1">
    <source>
        <dbReference type="EMBL" id="KAJ8893217.1"/>
    </source>
</evidence>
<accession>A0ABQ9I975</accession>
<dbReference type="EMBL" id="JARBHB010000002">
    <property type="protein sequence ID" value="KAJ8893217.1"/>
    <property type="molecule type" value="Genomic_DNA"/>
</dbReference>
<protein>
    <submittedName>
        <fullName evidence="1">Uncharacterized protein</fullName>
    </submittedName>
</protein>